<feature type="compositionally biased region" description="Basic residues" evidence="1">
    <location>
        <begin position="260"/>
        <end position="271"/>
    </location>
</feature>
<dbReference type="AlphaFoldDB" id="A0A9Q9AW41"/>
<evidence type="ECO:0000256" key="1">
    <source>
        <dbReference type="SAM" id="MobiDB-lite"/>
    </source>
</evidence>
<evidence type="ECO:0000313" key="2">
    <source>
        <dbReference type="EMBL" id="USW53635.1"/>
    </source>
</evidence>
<dbReference type="Proteomes" id="UP001056384">
    <property type="component" value="Chromosome 5"/>
</dbReference>
<gene>
    <name evidence="2" type="ORF">Slin15195_G069540</name>
</gene>
<reference evidence="2" key="1">
    <citation type="submission" date="2022-06" db="EMBL/GenBank/DDBJ databases">
        <title>Complete genome sequences of two strains of the flax pathogen Septoria linicola.</title>
        <authorList>
            <person name="Lapalu N."/>
            <person name="Simon A."/>
            <person name="Demenou B."/>
            <person name="Paumier D."/>
            <person name="Guillot M.-P."/>
            <person name="Gout L."/>
            <person name="Valade R."/>
        </authorList>
    </citation>
    <scope>NUCLEOTIDE SEQUENCE</scope>
    <source>
        <strain evidence="2">SE15195</strain>
    </source>
</reference>
<feature type="compositionally biased region" description="Polar residues" evidence="1">
    <location>
        <begin position="1"/>
        <end position="11"/>
    </location>
</feature>
<evidence type="ECO:0000313" key="3">
    <source>
        <dbReference type="Proteomes" id="UP001056384"/>
    </source>
</evidence>
<accession>A0A9Q9AW41</accession>
<keyword evidence="3" id="KW-1185">Reference proteome</keyword>
<organism evidence="2 3">
    <name type="scientific">Septoria linicola</name>
    <dbReference type="NCBI Taxonomy" id="215465"/>
    <lineage>
        <taxon>Eukaryota</taxon>
        <taxon>Fungi</taxon>
        <taxon>Dikarya</taxon>
        <taxon>Ascomycota</taxon>
        <taxon>Pezizomycotina</taxon>
        <taxon>Dothideomycetes</taxon>
        <taxon>Dothideomycetidae</taxon>
        <taxon>Mycosphaerellales</taxon>
        <taxon>Mycosphaerellaceae</taxon>
        <taxon>Septoria</taxon>
    </lineage>
</organism>
<protein>
    <submittedName>
        <fullName evidence="2">Uncharacterized protein</fullName>
    </submittedName>
</protein>
<feature type="region of interest" description="Disordered" evidence="1">
    <location>
        <begin position="230"/>
        <end position="296"/>
    </location>
</feature>
<sequence length="385" mass="42230">MSSSTTPQKLWSCSDRDCASGQTSQPRHKTGRKVTSDTFGRNKNPTKAIPDDVWHWQCRSGYQTSKYAAEKAGPEGPGLLYLRHLRQQLVRIKLWRPECTFVVQLSLPAKGRLDRYHTALRQNGGDQAAARAAIAVQPKVGRSEKTLPLSFAEAVSPAHADHIDTHFAGQERPVDFLLDNILTWIEDEFDHGGMVQMPPVEFLINDPGGDETVNNPADNFQAWLDHHAAAAPTSPAGGAMKRRREDDDDDDNDHSEVRPPPKKLPRLKALHGPRPPAPLRAPSRRTTTDAPFGDDTPMPTIVGHTLAEHEAASALLLLCGEAPPPPPPPKRISIASLLNPAPTPPPRAPPAGISKPQIRRKTAPAPLPFWVPPVHQRVVQSIEHD</sequence>
<dbReference type="EMBL" id="CP099422">
    <property type="protein sequence ID" value="USW53635.1"/>
    <property type="molecule type" value="Genomic_DNA"/>
</dbReference>
<proteinExistence type="predicted"/>
<name>A0A9Q9AW41_9PEZI</name>
<feature type="region of interest" description="Disordered" evidence="1">
    <location>
        <begin position="1"/>
        <end position="48"/>
    </location>
</feature>
<feature type="compositionally biased region" description="Low complexity" evidence="1">
    <location>
        <begin position="230"/>
        <end position="239"/>
    </location>
</feature>
<feature type="compositionally biased region" description="Polar residues" evidence="1">
    <location>
        <begin position="36"/>
        <end position="45"/>
    </location>
</feature>